<evidence type="ECO:0000256" key="1">
    <source>
        <dbReference type="ARBA" id="ARBA00022729"/>
    </source>
</evidence>
<name>A0A8J2XZB7_9BURK</name>
<dbReference type="Pfam" id="PF04390">
    <property type="entry name" value="LptE"/>
    <property type="match status" value="1"/>
</dbReference>
<keyword evidence="3 6" id="KW-0564">Palmitate</keyword>
<keyword evidence="1 6" id="KW-0732">Signal</keyword>
<evidence type="ECO:0000256" key="6">
    <source>
        <dbReference type="HAMAP-Rule" id="MF_01186"/>
    </source>
</evidence>
<dbReference type="Proteomes" id="UP000620266">
    <property type="component" value="Unassembled WGS sequence"/>
</dbReference>
<keyword evidence="4 6" id="KW-0998">Cell outer membrane</keyword>
<dbReference type="GO" id="GO:0015920">
    <property type="term" value="P:lipopolysaccharide transport"/>
    <property type="evidence" value="ECO:0007669"/>
    <property type="project" value="TreeGrafter"/>
</dbReference>
<comment type="caution">
    <text evidence="7">The sequence shown here is derived from an EMBL/GenBank/DDBJ whole genome shotgun (WGS) entry which is preliminary data.</text>
</comment>
<evidence type="ECO:0000256" key="2">
    <source>
        <dbReference type="ARBA" id="ARBA00023136"/>
    </source>
</evidence>
<dbReference type="Gene3D" id="3.30.160.150">
    <property type="entry name" value="Lipoprotein like domain"/>
    <property type="match status" value="1"/>
</dbReference>
<sequence>MLKNRRLLCLALGSTVLLSACGFKLRGSLLGDDLPFKSIYLDIPQNSTLGAELRRNIRGSGELKIVDTREEAEAILDIPSERRQKSILSLNSQGRVREFALYYHVTVRVRDQHNVELLPPTQISLKRDMTYNENQVLAKEGEEVMLYRDMQSDIVQQILRRVASIQPPTSIAPAGTE</sequence>
<dbReference type="PANTHER" id="PTHR38098">
    <property type="entry name" value="LPS-ASSEMBLY LIPOPROTEIN LPTE"/>
    <property type="match status" value="1"/>
</dbReference>
<keyword evidence="2 6" id="KW-0472">Membrane</keyword>
<comment type="subunit">
    <text evidence="6">Component of the lipopolysaccharide transport and assembly complex. Interacts with LptD.</text>
</comment>
<reference evidence="7" key="1">
    <citation type="journal article" date="2014" name="Int. J. Syst. Evol. Microbiol.">
        <title>Complete genome sequence of Corynebacterium casei LMG S-19264T (=DSM 44701T), isolated from a smear-ripened cheese.</title>
        <authorList>
            <consortium name="US DOE Joint Genome Institute (JGI-PGF)"/>
            <person name="Walter F."/>
            <person name="Albersmeier A."/>
            <person name="Kalinowski J."/>
            <person name="Ruckert C."/>
        </authorList>
    </citation>
    <scope>NUCLEOTIDE SEQUENCE</scope>
    <source>
        <strain evidence="7">CCM 7086</strain>
    </source>
</reference>
<dbReference type="PANTHER" id="PTHR38098:SF1">
    <property type="entry name" value="LPS-ASSEMBLY LIPOPROTEIN LPTE"/>
    <property type="match status" value="1"/>
</dbReference>
<evidence type="ECO:0000313" key="7">
    <source>
        <dbReference type="EMBL" id="GGC08718.1"/>
    </source>
</evidence>
<dbReference type="InterPro" id="IPR007485">
    <property type="entry name" value="LPS_assembly_LptE"/>
</dbReference>
<keyword evidence="8" id="KW-1185">Reference proteome</keyword>
<evidence type="ECO:0000256" key="5">
    <source>
        <dbReference type="ARBA" id="ARBA00023288"/>
    </source>
</evidence>
<gene>
    <name evidence="6 7" type="primary">lptE</name>
    <name evidence="7" type="ORF">GCM10007205_17300</name>
</gene>
<comment type="subcellular location">
    <subcellularLocation>
        <location evidence="6">Cell outer membrane</location>
        <topology evidence="6">Lipid-anchor</topology>
    </subcellularLocation>
</comment>
<dbReference type="AlphaFoldDB" id="A0A8J2XZB7"/>
<keyword evidence="5 6" id="KW-0449">Lipoprotein</keyword>
<comment type="similarity">
    <text evidence="6">Belongs to the LptE lipoprotein family.</text>
</comment>
<evidence type="ECO:0000256" key="4">
    <source>
        <dbReference type="ARBA" id="ARBA00023237"/>
    </source>
</evidence>
<protein>
    <recommendedName>
        <fullName evidence="6">LPS-assembly lipoprotein LptE</fullName>
    </recommendedName>
</protein>
<reference evidence="7" key="2">
    <citation type="submission" date="2020-09" db="EMBL/GenBank/DDBJ databases">
        <authorList>
            <person name="Sun Q."/>
            <person name="Sedlacek I."/>
        </authorList>
    </citation>
    <scope>NUCLEOTIDE SEQUENCE</scope>
    <source>
        <strain evidence="7">CCM 7086</strain>
    </source>
</reference>
<dbReference type="GO" id="GO:1990351">
    <property type="term" value="C:transporter complex"/>
    <property type="evidence" value="ECO:0007669"/>
    <property type="project" value="TreeGrafter"/>
</dbReference>
<dbReference type="GO" id="GO:0043165">
    <property type="term" value="P:Gram-negative-bacterium-type cell outer membrane assembly"/>
    <property type="evidence" value="ECO:0007669"/>
    <property type="project" value="UniProtKB-UniRule"/>
</dbReference>
<dbReference type="GO" id="GO:0001530">
    <property type="term" value="F:lipopolysaccharide binding"/>
    <property type="evidence" value="ECO:0007669"/>
    <property type="project" value="TreeGrafter"/>
</dbReference>
<organism evidence="7 8">
    <name type="scientific">Oxalicibacterium flavum</name>
    <dbReference type="NCBI Taxonomy" id="179467"/>
    <lineage>
        <taxon>Bacteria</taxon>
        <taxon>Pseudomonadati</taxon>
        <taxon>Pseudomonadota</taxon>
        <taxon>Betaproteobacteria</taxon>
        <taxon>Burkholderiales</taxon>
        <taxon>Oxalobacteraceae</taxon>
        <taxon>Oxalicibacterium</taxon>
    </lineage>
</organism>
<proteinExistence type="inferred from homology"/>
<dbReference type="HAMAP" id="MF_01186">
    <property type="entry name" value="LPS_assembly_LptE"/>
    <property type="match status" value="1"/>
</dbReference>
<dbReference type="EMBL" id="BMCG01000003">
    <property type="protein sequence ID" value="GGC08718.1"/>
    <property type="molecule type" value="Genomic_DNA"/>
</dbReference>
<evidence type="ECO:0000313" key="8">
    <source>
        <dbReference type="Proteomes" id="UP000620266"/>
    </source>
</evidence>
<evidence type="ECO:0000256" key="3">
    <source>
        <dbReference type="ARBA" id="ARBA00023139"/>
    </source>
</evidence>
<dbReference type="RefSeq" id="WP_188395817.1">
    <property type="nucleotide sequence ID" value="NZ_BMCG01000003.1"/>
</dbReference>
<accession>A0A8J2XZB7</accession>
<dbReference type="GO" id="GO:0009279">
    <property type="term" value="C:cell outer membrane"/>
    <property type="evidence" value="ECO:0007669"/>
    <property type="project" value="UniProtKB-SubCell"/>
</dbReference>
<comment type="function">
    <text evidence="6">Together with LptD, is involved in the assembly of lipopolysaccharide (LPS) at the surface of the outer membrane. Required for the proper assembly of LptD. Binds LPS and may serve as the LPS recognition site at the outer membrane.</text>
</comment>
<dbReference type="PROSITE" id="PS51257">
    <property type="entry name" value="PROKAR_LIPOPROTEIN"/>
    <property type="match status" value="1"/>
</dbReference>